<organism evidence="11 12">
    <name type="scientific">Stylosanthes scabra</name>
    <dbReference type="NCBI Taxonomy" id="79078"/>
    <lineage>
        <taxon>Eukaryota</taxon>
        <taxon>Viridiplantae</taxon>
        <taxon>Streptophyta</taxon>
        <taxon>Embryophyta</taxon>
        <taxon>Tracheophyta</taxon>
        <taxon>Spermatophyta</taxon>
        <taxon>Magnoliopsida</taxon>
        <taxon>eudicotyledons</taxon>
        <taxon>Gunneridae</taxon>
        <taxon>Pentapetalae</taxon>
        <taxon>rosids</taxon>
        <taxon>fabids</taxon>
        <taxon>Fabales</taxon>
        <taxon>Fabaceae</taxon>
        <taxon>Papilionoideae</taxon>
        <taxon>50 kb inversion clade</taxon>
        <taxon>dalbergioids sensu lato</taxon>
        <taxon>Dalbergieae</taxon>
        <taxon>Pterocarpus clade</taxon>
        <taxon>Stylosanthes</taxon>
    </lineage>
</organism>
<dbReference type="InterPro" id="IPR036188">
    <property type="entry name" value="FAD/NAD-bd_sf"/>
</dbReference>
<dbReference type="InterPro" id="IPR050982">
    <property type="entry name" value="Auxin_biosynth/cation_transpt"/>
</dbReference>
<comment type="cofactor">
    <cofactor evidence="1">
        <name>FAD</name>
        <dbReference type="ChEBI" id="CHEBI:57692"/>
    </cofactor>
</comment>
<dbReference type="PANTHER" id="PTHR43539:SF77">
    <property type="entry name" value="DISULFIDE OXIDOREDUCTASE_MONOOXYGENASE_OXIDOREDUCTASE"/>
    <property type="match status" value="1"/>
</dbReference>
<evidence type="ECO:0000256" key="7">
    <source>
        <dbReference type="ARBA" id="ARBA00023002"/>
    </source>
</evidence>
<evidence type="ECO:0000313" key="11">
    <source>
        <dbReference type="EMBL" id="MED6221681.1"/>
    </source>
</evidence>
<dbReference type="Proteomes" id="UP001341840">
    <property type="component" value="Unassembled WGS sequence"/>
</dbReference>
<feature type="non-terminal residue" evidence="11">
    <location>
        <position position="1"/>
    </location>
</feature>
<dbReference type="EMBL" id="JASCZI010272324">
    <property type="protein sequence ID" value="MED6221681.1"/>
    <property type="molecule type" value="Genomic_DNA"/>
</dbReference>
<comment type="caution">
    <text evidence="11">The sequence shown here is derived from an EMBL/GenBank/DDBJ whole genome shotgun (WGS) entry which is preliminary data.</text>
</comment>
<evidence type="ECO:0000256" key="2">
    <source>
        <dbReference type="ARBA" id="ARBA00004814"/>
    </source>
</evidence>
<sequence>VVDLQGLQFQHALNNTITHIILEKEDCNASLWRKHAYDRVNFHLAKEFCQLPLMPHPPSAPTFFKSYFLEYIDEYVEHFEISPRYCRTLESAEYDEGEKMWRVETKWRVNEEGVEKAVVEVYKAKYVVIATGENSEGYIPNVIGLDTFDGQILHSKHFKNGSTFTSKEVLVVGCGNSGMEIAYDLQTYGAKTSILIRNPVI</sequence>
<evidence type="ECO:0000256" key="10">
    <source>
        <dbReference type="ARBA" id="ARBA00047707"/>
    </source>
</evidence>
<keyword evidence="6" id="KW-0521">NADP</keyword>
<dbReference type="InterPro" id="IPR020946">
    <property type="entry name" value="Flavin_mOase-like"/>
</dbReference>
<dbReference type="EC" id="1.14.13.168" evidence="9"/>
<comment type="catalytic activity">
    <reaction evidence="10">
        <text>indole-3-pyruvate + NADPH + O2 + H(+) = (indol-3-yl)acetate + CO2 + NADP(+) + H2O</text>
        <dbReference type="Rhea" id="RHEA:34331"/>
        <dbReference type="ChEBI" id="CHEBI:15377"/>
        <dbReference type="ChEBI" id="CHEBI:15378"/>
        <dbReference type="ChEBI" id="CHEBI:15379"/>
        <dbReference type="ChEBI" id="CHEBI:16526"/>
        <dbReference type="ChEBI" id="CHEBI:17640"/>
        <dbReference type="ChEBI" id="CHEBI:30854"/>
        <dbReference type="ChEBI" id="CHEBI:57783"/>
        <dbReference type="ChEBI" id="CHEBI:58349"/>
        <dbReference type="EC" id="1.14.13.168"/>
    </reaction>
</comment>
<accession>A0ABU6ZIA6</accession>
<evidence type="ECO:0000256" key="8">
    <source>
        <dbReference type="ARBA" id="ARBA00023070"/>
    </source>
</evidence>
<dbReference type="Pfam" id="PF00743">
    <property type="entry name" value="FMO-like"/>
    <property type="match status" value="1"/>
</dbReference>
<evidence type="ECO:0000256" key="6">
    <source>
        <dbReference type="ARBA" id="ARBA00022857"/>
    </source>
</evidence>
<dbReference type="Gene3D" id="3.50.50.60">
    <property type="entry name" value="FAD/NAD(P)-binding domain"/>
    <property type="match status" value="1"/>
</dbReference>
<dbReference type="SUPFAM" id="SSF51905">
    <property type="entry name" value="FAD/NAD(P)-binding domain"/>
    <property type="match status" value="1"/>
</dbReference>
<comment type="similarity">
    <text evidence="3">Belongs to the FMO family.</text>
</comment>
<evidence type="ECO:0000256" key="1">
    <source>
        <dbReference type="ARBA" id="ARBA00001974"/>
    </source>
</evidence>
<reference evidence="11 12" key="1">
    <citation type="journal article" date="2023" name="Plants (Basel)">
        <title>Bridging the Gap: Combining Genomics and Transcriptomics Approaches to Understand Stylosanthes scabra, an Orphan Legume from the Brazilian Caatinga.</title>
        <authorList>
            <person name="Ferreira-Neto J.R.C."/>
            <person name="da Silva M.D."/>
            <person name="Binneck E."/>
            <person name="de Melo N.F."/>
            <person name="da Silva R.H."/>
            <person name="de Melo A.L.T.M."/>
            <person name="Pandolfi V."/>
            <person name="Bustamante F.O."/>
            <person name="Brasileiro-Vidal A.C."/>
            <person name="Benko-Iseppon A.M."/>
        </authorList>
    </citation>
    <scope>NUCLEOTIDE SEQUENCE [LARGE SCALE GENOMIC DNA]</scope>
    <source>
        <tissue evidence="11">Leaves</tissue>
    </source>
</reference>
<evidence type="ECO:0000256" key="4">
    <source>
        <dbReference type="ARBA" id="ARBA00022630"/>
    </source>
</evidence>
<evidence type="ECO:0000313" key="12">
    <source>
        <dbReference type="Proteomes" id="UP001341840"/>
    </source>
</evidence>
<keyword evidence="7" id="KW-0560">Oxidoreductase</keyword>
<protein>
    <recommendedName>
        <fullName evidence="9">indole-3-pyruvate monooxygenase</fullName>
        <ecNumber evidence="9">1.14.13.168</ecNumber>
    </recommendedName>
</protein>
<gene>
    <name evidence="11" type="ORF">PIB30_057116</name>
</gene>
<evidence type="ECO:0000256" key="5">
    <source>
        <dbReference type="ARBA" id="ARBA00022827"/>
    </source>
</evidence>
<keyword evidence="4" id="KW-0285">Flavoprotein</keyword>
<proteinExistence type="inferred from homology"/>
<evidence type="ECO:0000256" key="9">
    <source>
        <dbReference type="ARBA" id="ARBA00039148"/>
    </source>
</evidence>
<dbReference type="PRINTS" id="PR00469">
    <property type="entry name" value="PNDRDTASEII"/>
</dbReference>
<keyword evidence="8" id="KW-0073">Auxin biosynthesis</keyword>
<keyword evidence="5" id="KW-0274">FAD</keyword>
<name>A0ABU6ZIA6_9FABA</name>
<comment type="pathway">
    <text evidence="2">Plant hormone metabolism; auxin biosynthesis.</text>
</comment>
<evidence type="ECO:0000256" key="3">
    <source>
        <dbReference type="ARBA" id="ARBA00009183"/>
    </source>
</evidence>
<keyword evidence="12" id="KW-1185">Reference proteome</keyword>
<dbReference type="PANTHER" id="PTHR43539">
    <property type="entry name" value="FLAVIN-BINDING MONOOXYGENASE-LIKE PROTEIN (AFU_ORTHOLOGUE AFUA_4G09220)"/>
    <property type="match status" value="1"/>
</dbReference>